<sequence length="508" mass="57733">MDKLSDDELLFYGSVEVNFAYHYGSVHLSGAESELQLDHDTFTLRALSSVSDNDNHQKLILPEIPATCVQINSTSGGFESISDIFRYPLIKSKLSSPLKGIVSGTRSALIKISSSEWYRLKGCGNDTDGFPIRPVSDSSDKFTIRGCAFLHSTHRELVMTKYISNLLSASQIECANIPIGWFEYQPTNMTIHSDIPSVQDIHLNQWPKVSRCCILMKTLGNKRLSDHVLYGIEQLFSLIISNNRHSHPIDYPSLISLFPKERLTKGEQLEPLSTWFASIANILQPIDYYNSNWLHPSAHFSMQIPTDTDEHLWVKHISILNEYLQTNGKLADLLCSIYKRFGFECGSILGLMHYHRVSWGTYTDELGIHCNAHPNNLVMKLFSATDSFLLAPLDFDMSFTEKTYRPSRMNVISFDEIIRLELSGFQLTLAGDSQTNSGVTAWADMPDYQWTSSRWLLRDIMLNEFNRTYHETCQKGSTVMCEIIPDERNCAVQALIRLALIKTMREIA</sequence>
<evidence type="ECO:0000313" key="1">
    <source>
        <dbReference type="EMBL" id="CAF0735141.1"/>
    </source>
</evidence>
<dbReference type="Proteomes" id="UP000663852">
    <property type="component" value="Unassembled WGS sequence"/>
</dbReference>
<gene>
    <name evidence="1" type="ORF">EDS130_LOCUS1383</name>
    <name evidence="2" type="ORF">XAT740_LOCUS25595</name>
</gene>
<dbReference type="EMBL" id="CAJNOR010002037">
    <property type="protein sequence ID" value="CAF1238205.1"/>
    <property type="molecule type" value="Genomic_DNA"/>
</dbReference>
<organism evidence="2 3">
    <name type="scientific">Adineta ricciae</name>
    <name type="common">Rotifer</name>
    <dbReference type="NCBI Taxonomy" id="249248"/>
    <lineage>
        <taxon>Eukaryota</taxon>
        <taxon>Metazoa</taxon>
        <taxon>Spiralia</taxon>
        <taxon>Gnathifera</taxon>
        <taxon>Rotifera</taxon>
        <taxon>Eurotatoria</taxon>
        <taxon>Bdelloidea</taxon>
        <taxon>Adinetida</taxon>
        <taxon>Adinetidae</taxon>
        <taxon>Adineta</taxon>
    </lineage>
</organism>
<comment type="caution">
    <text evidence="2">The sequence shown here is derived from an EMBL/GenBank/DDBJ whole genome shotgun (WGS) entry which is preliminary data.</text>
</comment>
<evidence type="ECO:0000313" key="3">
    <source>
        <dbReference type="Proteomes" id="UP000663828"/>
    </source>
</evidence>
<evidence type="ECO:0000313" key="2">
    <source>
        <dbReference type="EMBL" id="CAF1238205.1"/>
    </source>
</evidence>
<keyword evidence="3" id="KW-1185">Reference proteome</keyword>
<dbReference type="EMBL" id="CAJNOJ010000003">
    <property type="protein sequence ID" value="CAF0735141.1"/>
    <property type="molecule type" value="Genomic_DNA"/>
</dbReference>
<dbReference type="AlphaFoldDB" id="A0A814Z4Y3"/>
<protein>
    <submittedName>
        <fullName evidence="2">Uncharacterized protein</fullName>
    </submittedName>
</protein>
<name>A0A814Z4Y3_ADIRI</name>
<accession>A0A814Z4Y3</accession>
<proteinExistence type="predicted"/>
<dbReference type="Proteomes" id="UP000663828">
    <property type="component" value="Unassembled WGS sequence"/>
</dbReference>
<reference evidence="2" key="1">
    <citation type="submission" date="2021-02" db="EMBL/GenBank/DDBJ databases">
        <authorList>
            <person name="Nowell W R."/>
        </authorList>
    </citation>
    <scope>NUCLEOTIDE SEQUENCE</scope>
</reference>
<dbReference type="OrthoDB" id="10255449at2759"/>